<feature type="non-terminal residue" evidence="10">
    <location>
        <position position="1"/>
    </location>
</feature>
<keyword evidence="3" id="KW-0808">Transferase</keyword>
<evidence type="ECO:0000256" key="3">
    <source>
        <dbReference type="ARBA" id="ARBA00022679"/>
    </source>
</evidence>
<dbReference type="AlphaFoldDB" id="A0AA88HPS6"/>
<evidence type="ECO:0000256" key="8">
    <source>
        <dbReference type="SAM" id="Phobius"/>
    </source>
</evidence>
<dbReference type="EMBL" id="JAVRJZ010000012">
    <property type="protein sequence ID" value="KAK2714998.1"/>
    <property type="molecule type" value="Genomic_DNA"/>
</dbReference>
<feature type="transmembrane region" description="Helical" evidence="8">
    <location>
        <begin position="218"/>
        <end position="234"/>
    </location>
</feature>
<dbReference type="Proteomes" id="UP001187531">
    <property type="component" value="Unassembled WGS sequence"/>
</dbReference>
<dbReference type="GO" id="GO:0005975">
    <property type="term" value="P:carbohydrate metabolic process"/>
    <property type="evidence" value="ECO:0007669"/>
    <property type="project" value="UniProtKB-ARBA"/>
</dbReference>
<evidence type="ECO:0000256" key="5">
    <source>
        <dbReference type="ARBA" id="ARBA00022989"/>
    </source>
</evidence>
<dbReference type="GO" id="GO:0005794">
    <property type="term" value="C:Golgi apparatus"/>
    <property type="evidence" value="ECO:0007669"/>
    <property type="project" value="UniProtKB-ARBA"/>
</dbReference>
<evidence type="ECO:0000256" key="2">
    <source>
        <dbReference type="ARBA" id="ARBA00010666"/>
    </source>
</evidence>
<comment type="subcellular location">
    <subcellularLocation>
        <location evidence="1">Membrane</location>
        <topology evidence="1">Multi-pass membrane protein</topology>
    </subcellularLocation>
</comment>
<comment type="similarity">
    <text evidence="2">Belongs to the PC-esterase family. CASD1 subfamily.</text>
</comment>
<keyword evidence="6 8" id="KW-0472">Membrane</keyword>
<feature type="non-terminal residue" evidence="10">
    <location>
        <position position="360"/>
    </location>
</feature>
<feature type="transmembrane region" description="Helical" evidence="8">
    <location>
        <begin position="269"/>
        <end position="288"/>
    </location>
</feature>
<dbReference type="PANTHER" id="PTHR13533">
    <property type="entry name" value="N-ACETYLNEURAMINATE 9-O-ACETYLTRANSFERASE"/>
    <property type="match status" value="1"/>
</dbReference>
<evidence type="ECO:0000256" key="6">
    <source>
        <dbReference type="ARBA" id="ARBA00023136"/>
    </source>
</evidence>
<protein>
    <recommendedName>
        <fullName evidence="9">Cas1p 10 TM acyl transferase domain-containing protein</fullName>
    </recommendedName>
</protein>
<keyword evidence="5 8" id="KW-1133">Transmembrane helix</keyword>
<accession>A0AA88HPS6</accession>
<dbReference type="GO" id="GO:0016020">
    <property type="term" value="C:membrane"/>
    <property type="evidence" value="ECO:0007669"/>
    <property type="project" value="UniProtKB-SubCell"/>
</dbReference>
<evidence type="ECO:0000313" key="11">
    <source>
        <dbReference type="Proteomes" id="UP001187531"/>
    </source>
</evidence>
<proteinExistence type="inferred from homology"/>
<evidence type="ECO:0000256" key="1">
    <source>
        <dbReference type="ARBA" id="ARBA00004141"/>
    </source>
</evidence>
<keyword evidence="4 8" id="KW-0812">Transmembrane</keyword>
<dbReference type="Pfam" id="PF07779">
    <property type="entry name" value="Cas1_AcylT"/>
    <property type="match status" value="1"/>
</dbReference>
<name>A0AA88HPS6_ARTSF</name>
<feature type="transmembrane region" description="Helical" evidence="8">
    <location>
        <begin position="190"/>
        <end position="211"/>
    </location>
</feature>
<gene>
    <name evidence="10" type="ORF">QYM36_009855</name>
</gene>
<feature type="domain" description="Cas1p 10 TM acyl transferase" evidence="9">
    <location>
        <begin position="50"/>
        <end position="360"/>
    </location>
</feature>
<keyword evidence="11" id="KW-1185">Reference proteome</keyword>
<evidence type="ECO:0000259" key="9">
    <source>
        <dbReference type="Pfam" id="PF07779"/>
    </source>
</evidence>
<evidence type="ECO:0000313" key="10">
    <source>
        <dbReference type="EMBL" id="KAK2714998.1"/>
    </source>
</evidence>
<keyword evidence="7" id="KW-0325">Glycoprotein</keyword>
<evidence type="ECO:0000256" key="7">
    <source>
        <dbReference type="ARBA" id="ARBA00023180"/>
    </source>
</evidence>
<comment type="caution">
    <text evidence="10">The sequence shown here is derived from an EMBL/GenBank/DDBJ whole genome shotgun (WGS) entry which is preliminary data.</text>
</comment>
<organism evidence="10 11">
    <name type="scientific">Artemia franciscana</name>
    <name type="common">Brine shrimp</name>
    <name type="synonym">Artemia sanfranciscana</name>
    <dbReference type="NCBI Taxonomy" id="6661"/>
    <lineage>
        <taxon>Eukaryota</taxon>
        <taxon>Metazoa</taxon>
        <taxon>Ecdysozoa</taxon>
        <taxon>Arthropoda</taxon>
        <taxon>Crustacea</taxon>
        <taxon>Branchiopoda</taxon>
        <taxon>Anostraca</taxon>
        <taxon>Artemiidae</taxon>
        <taxon>Artemia</taxon>
    </lineage>
</organism>
<feature type="transmembrane region" description="Helical" evidence="8">
    <location>
        <begin position="69"/>
        <end position="92"/>
    </location>
</feature>
<dbReference type="PANTHER" id="PTHR13533:SF1">
    <property type="entry name" value="N-ACETYLNEURAMINATE 9-O-ACETYLTRANSFERASE"/>
    <property type="match status" value="1"/>
</dbReference>
<sequence>AFYRSRVRVWASSRLILQGSESWFDGLHIGNGPLRNDLQVLLNFHCNDYMRFKDGTCCSSAESLKPMQLFSLSLFLVCFLLCGAKAACAWSRPRSLGNSLEQPDLIAKERQHGILVKTTGVLAAISRLGVIVAYLILCDRTTYFMKENKYFSALNFWLPIGYVLALGFFFSDQSKDTKFLHRDQTDEWKGWMQLVILVYHMTGASSVVPIYVNMRTLVSSYLFLTGYGHFYYVWQTGDMGFVRFMQVLFRMNFFVAVLCLCMNRPYQHYYYAPLVSFWFVVIYILLALPPRVTAANSIGKPFKYLYVVLKFVALVAGINVLFMSVVFFEHIFTMPFWRWLFVTTDGSIQEWWFRWSLDRY</sequence>
<evidence type="ECO:0000256" key="4">
    <source>
        <dbReference type="ARBA" id="ARBA00022692"/>
    </source>
</evidence>
<dbReference type="InterPro" id="IPR012419">
    <property type="entry name" value="Cas1_AcylTrans_dom"/>
</dbReference>
<feature type="transmembrane region" description="Helical" evidence="8">
    <location>
        <begin position="112"/>
        <end position="138"/>
    </location>
</feature>
<dbReference type="GO" id="GO:0016740">
    <property type="term" value="F:transferase activity"/>
    <property type="evidence" value="ECO:0007669"/>
    <property type="project" value="UniProtKB-KW"/>
</dbReference>
<feature type="transmembrane region" description="Helical" evidence="8">
    <location>
        <begin position="150"/>
        <end position="170"/>
    </location>
</feature>
<feature type="transmembrane region" description="Helical" evidence="8">
    <location>
        <begin position="240"/>
        <end position="262"/>
    </location>
</feature>
<reference evidence="10" key="1">
    <citation type="submission" date="2023-07" db="EMBL/GenBank/DDBJ databases">
        <title>Chromosome-level genome assembly of Artemia franciscana.</title>
        <authorList>
            <person name="Jo E."/>
        </authorList>
    </citation>
    <scope>NUCLEOTIDE SEQUENCE</scope>
    <source>
        <tissue evidence="10">Whole body</tissue>
    </source>
</reference>
<feature type="transmembrane region" description="Helical" evidence="8">
    <location>
        <begin position="308"/>
        <end position="328"/>
    </location>
</feature>